<accession>A0A518DTH1</accession>
<proteinExistence type="predicted"/>
<sequence length="901" mass="98620">MAEPIFRVDLANDARDFRHVATEPGLGMLDRSGSNYAIMQRWFGNLVAEPEWREKDRVSFFVKTDDDARMDHVEVYSATKEDLEGPLNDQYNSIQARLKKARADSPNEQTLHRVLRKNFSAITSDLENGDHEFFLFKYREGRQPWKLVWAWGFQRSDQEPATAVICSNDECRQLLVKHPKEKAHCPGCATYTAGRRRAANRLMGISDRTWLLGTCVGLLLLLAMCVYMGQPQLIVSPAVWEGHQGSRITYQVTEKSWFIFNKDLTSQMVPEPSNQHVLAFPPLSTTAMAVSPGKTSVSFKLGSRVVQATATVTPPPPPKSLLIEPADLQLAVGSTQEVRVMGQYEDIDPIDFTSQVVWSTDDPSILRSYAGKIEGGAPGETRLNAFLLVDAATEKTIRAEAKVVVVEADYQAITVEMEPATVALGGKGKVKVTGRDAQGKEYDLTNSSYLKLSITPEPAAMIQSAGSSPLLVGRQAGDATLQATLQMPGGSEVQDDFAFKVSSESMIVGLEVQPAELSMVVWEGYALGINTSNFTDPIEITSSNPDVVERYRESYSLAARSPGEAIVTVKQADHSATVKVTVVQGDIASLHMVPENINLRVGGEIDVSVQGQLVKERPEGKPPVLGRRFVVAPDALVWAQQPKAENVRFDRGSLVMTGLQATYEPQQVLALLGEEWSALGYVSVVGGGDSMDLSIFTLHPPLALGGSGLRYLGAGTGYLGDRSIRYGRDGLVVADGLGADSILTRAGLGAGNLITEVDGYSLAGLSQREIDEYFRTHPFVNGTRLKFITGNGDVATTVLGTDRIITRLPIRLVEARSLNVTPTDFIAELQIGVLMAGNYRVIDINDRHPLTDWKPLGPQDQAVFRTDTIPRKQGDEYKVLIERDIDGMVSGYEATFQLQLE</sequence>
<keyword evidence="2" id="KW-1185">Reference proteome</keyword>
<reference evidence="1 2" key="1">
    <citation type="submission" date="2019-02" db="EMBL/GenBank/DDBJ databases">
        <title>Deep-cultivation of Planctomycetes and their phenomic and genomic characterization uncovers novel biology.</title>
        <authorList>
            <person name="Wiegand S."/>
            <person name="Jogler M."/>
            <person name="Boedeker C."/>
            <person name="Pinto D."/>
            <person name="Vollmers J."/>
            <person name="Rivas-Marin E."/>
            <person name="Kohn T."/>
            <person name="Peeters S.H."/>
            <person name="Heuer A."/>
            <person name="Rast P."/>
            <person name="Oberbeckmann S."/>
            <person name="Bunk B."/>
            <person name="Jeske O."/>
            <person name="Meyerdierks A."/>
            <person name="Storesund J.E."/>
            <person name="Kallscheuer N."/>
            <person name="Luecker S."/>
            <person name="Lage O.M."/>
            <person name="Pohl T."/>
            <person name="Merkel B.J."/>
            <person name="Hornburger P."/>
            <person name="Mueller R.-W."/>
            <person name="Bruemmer F."/>
            <person name="Labrenz M."/>
            <person name="Spormann A.M."/>
            <person name="Op den Camp H."/>
            <person name="Overmann J."/>
            <person name="Amann R."/>
            <person name="Jetten M.S.M."/>
            <person name="Mascher T."/>
            <person name="Medema M.H."/>
            <person name="Devos D.P."/>
            <person name="Kaster A.-K."/>
            <person name="Ovreas L."/>
            <person name="Rohde M."/>
            <person name="Galperin M.Y."/>
            <person name="Jogler C."/>
        </authorList>
    </citation>
    <scope>NUCLEOTIDE SEQUENCE [LARGE SCALE GENOMIC DNA]</scope>
    <source>
        <strain evidence="1 2">Pla85_3_4</strain>
    </source>
</reference>
<dbReference type="EMBL" id="CP036433">
    <property type="protein sequence ID" value="QDU95123.1"/>
    <property type="molecule type" value="Genomic_DNA"/>
</dbReference>
<dbReference type="AlphaFoldDB" id="A0A518DTH1"/>
<evidence type="ECO:0008006" key="3">
    <source>
        <dbReference type="Google" id="ProtNLM"/>
    </source>
</evidence>
<name>A0A518DTH1_9BACT</name>
<dbReference type="Gene3D" id="2.60.40.1080">
    <property type="match status" value="1"/>
</dbReference>
<protein>
    <recommendedName>
        <fullName evidence="3">Bacterial Ig-like domain (Group 2)</fullName>
    </recommendedName>
</protein>
<organism evidence="1 2">
    <name type="scientific">Lignipirellula cremea</name>
    <dbReference type="NCBI Taxonomy" id="2528010"/>
    <lineage>
        <taxon>Bacteria</taxon>
        <taxon>Pseudomonadati</taxon>
        <taxon>Planctomycetota</taxon>
        <taxon>Planctomycetia</taxon>
        <taxon>Pirellulales</taxon>
        <taxon>Pirellulaceae</taxon>
        <taxon>Lignipirellula</taxon>
    </lineage>
</organism>
<evidence type="ECO:0000313" key="2">
    <source>
        <dbReference type="Proteomes" id="UP000317648"/>
    </source>
</evidence>
<dbReference type="RefSeq" id="WP_145053894.1">
    <property type="nucleotide sequence ID" value="NZ_CP036433.1"/>
</dbReference>
<dbReference type="Proteomes" id="UP000317648">
    <property type="component" value="Chromosome"/>
</dbReference>
<dbReference type="OrthoDB" id="6192638at2"/>
<evidence type="ECO:0000313" key="1">
    <source>
        <dbReference type="EMBL" id="QDU95123.1"/>
    </source>
</evidence>
<dbReference type="KEGG" id="lcre:Pla8534_29350"/>
<gene>
    <name evidence="1" type="ORF">Pla8534_29350</name>
</gene>